<dbReference type="Proteomes" id="UP000886595">
    <property type="component" value="Unassembled WGS sequence"/>
</dbReference>
<comment type="caution">
    <text evidence="1">The sequence shown here is derived from an EMBL/GenBank/DDBJ whole genome shotgun (WGS) entry which is preliminary data.</text>
</comment>
<accession>A0A8X7UKE8</accession>
<evidence type="ECO:0000313" key="2">
    <source>
        <dbReference type="Proteomes" id="UP000886595"/>
    </source>
</evidence>
<gene>
    <name evidence="1" type="ORF">Bca52824_052919</name>
</gene>
<organism evidence="1 2">
    <name type="scientific">Brassica carinata</name>
    <name type="common">Ethiopian mustard</name>
    <name type="synonym">Abyssinian cabbage</name>
    <dbReference type="NCBI Taxonomy" id="52824"/>
    <lineage>
        <taxon>Eukaryota</taxon>
        <taxon>Viridiplantae</taxon>
        <taxon>Streptophyta</taxon>
        <taxon>Embryophyta</taxon>
        <taxon>Tracheophyta</taxon>
        <taxon>Spermatophyta</taxon>
        <taxon>Magnoliopsida</taxon>
        <taxon>eudicotyledons</taxon>
        <taxon>Gunneridae</taxon>
        <taxon>Pentapetalae</taxon>
        <taxon>rosids</taxon>
        <taxon>malvids</taxon>
        <taxon>Brassicales</taxon>
        <taxon>Brassicaceae</taxon>
        <taxon>Brassiceae</taxon>
        <taxon>Brassica</taxon>
    </lineage>
</organism>
<proteinExistence type="predicted"/>
<reference evidence="1 2" key="1">
    <citation type="submission" date="2020-02" db="EMBL/GenBank/DDBJ databases">
        <authorList>
            <person name="Ma Q."/>
            <person name="Huang Y."/>
            <person name="Song X."/>
            <person name="Pei D."/>
        </authorList>
    </citation>
    <scope>NUCLEOTIDE SEQUENCE [LARGE SCALE GENOMIC DNA]</scope>
    <source>
        <strain evidence="1">Sxm20200214</strain>
        <tissue evidence="1">Leaf</tissue>
    </source>
</reference>
<keyword evidence="2" id="KW-1185">Reference proteome</keyword>
<dbReference type="EMBL" id="JAAMPC010000011">
    <property type="protein sequence ID" value="KAG2281699.1"/>
    <property type="molecule type" value="Genomic_DNA"/>
</dbReference>
<protein>
    <submittedName>
        <fullName evidence="1">Uncharacterized protein</fullName>
    </submittedName>
</protein>
<evidence type="ECO:0000313" key="1">
    <source>
        <dbReference type="EMBL" id="KAG2281699.1"/>
    </source>
</evidence>
<sequence>MSLRRSRHGKEEAGEVVEIEDVCERPPKRLFAIDWFPRERVNVNSSIDRLLWVTDVLDETQIGDALNGTPEMAKLMGS</sequence>
<name>A0A8X7UKE8_BRACI</name>
<dbReference type="AlphaFoldDB" id="A0A8X7UKE8"/>